<dbReference type="FunFam" id="3.30.60.270:FF:000005">
    <property type="entry name" value="Sortilin"/>
    <property type="match status" value="2"/>
</dbReference>
<dbReference type="InterPro" id="IPR050310">
    <property type="entry name" value="VPS10-sortilin"/>
</dbReference>
<evidence type="ECO:0000256" key="9">
    <source>
        <dbReference type="ARBA" id="ARBA00023034"/>
    </source>
</evidence>
<dbReference type="Gene3D" id="2.120.10.10">
    <property type="match status" value="1"/>
</dbReference>
<evidence type="ECO:0000256" key="12">
    <source>
        <dbReference type="ARBA" id="ARBA00023180"/>
    </source>
</evidence>
<evidence type="ECO:0000256" key="11">
    <source>
        <dbReference type="ARBA" id="ARBA00023170"/>
    </source>
</evidence>
<evidence type="ECO:0000256" key="16">
    <source>
        <dbReference type="ARBA" id="ARBA00031902"/>
    </source>
</evidence>
<name>A0A9P4MMQ7_9PEZI</name>
<evidence type="ECO:0000256" key="7">
    <source>
        <dbReference type="ARBA" id="ARBA00022927"/>
    </source>
</evidence>
<evidence type="ECO:0000256" key="19">
    <source>
        <dbReference type="SAM" id="SignalP"/>
    </source>
</evidence>
<evidence type="ECO:0000313" key="22">
    <source>
        <dbReference type="Proteomes" id="UP000799439"/>
    </source>
</evidence>
<keyword evidence="19" id="KW-0732">Signal</keyword>
<evidence type="ECO:0000259" key="20">
    <source>
        <dbReference type="SMART" id="SM00602"/>
    </source>
</evidence>
<dbReference type="Proteomes" id="UP000799439">
    <property type="component" value="Unassembled WGS sequence"/>
</dbReference>
<proteinExistence type="predicted"/>
<evidence type="ECO:0000313" key="21">
    <source>
        <dbReference type="EMBL" id="KAF2152981.1"/>
    </source>
</evidence>
<dbReference type="Pfam" id="PF15901">
    <property type="entry name" value="Sortilin_C"/>
    <property type="match status" value="2"/>
</dbReference>
<feature type="chain" id="PRO_5040515907" description="Vacuolar protein sorting/targeting protein 10" evidence="19">
    <location>
        <begin position="23"/>
        <end position="1469"/>
    </location>
</feature>
<feature type="signal peptide" evidence="19">
    <location>
        <begin position="1"/>
        <end position="22"/>
    </location>
</feature>
<evidence type="ECO:0000256" key="15">
    <source>
        <dbReference type="ARBA" id="ARBA00031354"/>
    </source>
</evidence>
<keyword evidence="9" id="KW-0333">Golgi apparatus</keyword>
<comment type="function">
    <text evidence="13">Functions as a sorting receptor in the Golgi compartment required for the intracellular sorting and delivery of soluble vacuolar proteins, like carboxypeptidase Y (CPY) and proteinase A. Executes multiple rounds of sorting by cycling between the late Golgi and a prevacuolar endosome-like compartment.</text>
</comment>
<dbReference type="EMBL" id="ML996085">
    <property type="protein sequence ID" value="KAF2152981.1"/>
    <property type="molecule type" value="Genomic_DNA"/>
</dbReference>
<dbReference type="GO" id="GO:0006896">
    <property type="term" value="P:Golgi to vacuole transport"/>
    <property type="evidence" value="ECO:0007669"/>
    <property type="project" value="TreeGrafter"/>
</dbReference>
<evidence type="ECO:0000256" key="1">
    <source>
        <dbReference type="ARBA" id="ARBA00004166"/>
    </source>
</evidence>
<evidence type="ECO:0000256" key="17">
    <source>
        <dbReference type="SAM" id="MobiDB-lite"/>
    </source>
</evidence>
<dbReference type="Gene3D" id="2.10.70.80">
    <property type="match status" value="2"/>
</dbReference>
<dbReference type="Gene3D" id="3.30.60.270">
    <property type="match status" value="2"/>
</dbReference>
<evidence type="ECO:0000256" key="5">
    <source>
        <dbReference type="ARBA" id="ARBA00022692"/>
    </source>
</evidence>
<sequence length="1469" mass="165355">MRTTTLRALWLLLLALVATCAAKKDQPDVSESTFDSPLYNLFYFEDSDVVIAVDSAPQIVYRSTDGGANWKKITDIKGANLHIRPHPYNNKVAVAMSTEKEHWITKDQGDTWSQFETKFQPMSGQEPVVFHATNPDKLIFLTQGCDDGDCTGQAMYTTDGAKTLHELRNKIVQCMWAKTTNIFTTGNEDHDEDQTLCIAEGRFSHYVKDNRLVVSNDYFKNEFEPPMDAGRIVQGHVNMAAVKGFIAVAAKSEGSLELVLYVTDDATTWHRAEFDGHRLEEDAYTILESTNYSIQVDVMTSRRDSPMGTLFTSNSNGTYFTKNIAHTNRNRFGIVDFEKIQNIQGLVLVNTIENWQDVERSGYVVRELITSMSFDDGRTWQPLKVKDEKLHLHSVTSQRNAGRIFSSPAPGLVMGVGNTGKFLKEWKECDTYVSDDAGVTWRKALSEPHLYEFGDAGAILVAVKDAATDKISYSINHGKDWKEYELEDKVEVITLQTVPDSTSLKFLLTGIKGTGSKRKHVSIFLDFVGLHESDCKDRDFENWPARIDSKGEATCVMGRKQFYRRRKADSDCFVDYKFKDPEPEFEECACTDADYECDYNFVKDEAGEKCIPAGPLLAPPDACKSGAETFKGSSGYRLIPGNECNRKDGVVKDEPIDRECKQTQKTPASGKIPHELTVFKEDSSVREYYYLEKTSDEHGDTIVMQTSSRKVYLTHDHGKTWENILPKEEVVAIYPHQYFKDVVYFITASKQVYYSYNQGRKIHDFEAPEGPNTERVQILSFHPTNKEWLLWIGGKDCDSASKCHTVAHVSVNGGGEWKTLLPYTKKCLFASHETRKTSEKLVYCEQYQDEDPSTQKLNLIASDDWFEHRTTHYSDVVSFATMSEFIVVARHDEKQHSLRVDTSVDGATFANAEFPRNFQVANQEAYTVLDSSTHAIFLHVTVNNQFEQEYGSIIKSNSNGTSYVLSINNVNRNKDAYVDFEKMQGLLGVAVINVVTNVEDLAKGAKKKLRTMITHDDGADWGYLNPPAKDSDGKSFDCKDSSIESCALHLHGYTERSDPRNTFSSPSAVGLMIGVGNVGPYLGEYKQGDTFITRDGGITWEEVFKGTYTWEYGDQGSVIVIVKQGSPVKEVFYTRDEGKTWTKYEFSDHDVIIDEISTVPADDSRDFILWGRDRDQLITINLDFSGLTDSRCEMDRENPDDSKSDYYLWRPTHPLSKDDCLFGSVTQYWRKKADRDCFNGKEFNREHNVSRICECARQDFECDYNYQRTKDGSCALVEGLQPADHSAICKENPDALDWSEPTGYRKIPLSKCQGGKELDSSTKHPCPGKEKEFAKKNGIGGWGVFFAIVIPVSVAAGVGYWVWNNWDGKFGRIRLGDGGPGMSSALDSDSPLVKYPVLAISGLVAVLAALPMLVGSVWRAAMNRFGRGGSYGYSRPYTSRGSFQRSRGDYAVVDEDEGELLGEESDEEV</sequence>
<evidence type="ECO:0000256" key="14">
    <source>
        <dbReference type="ARBA" id="ARBA00031250"/>
    </source>
</evidence>
<keyword evidence="4" id="KW-0813">Transport</keyword>
<organism evidence="21 22">
    <name type="scientific">Myriangium duriaei CBS 260.36</name>
    <dbReference type="NCBI Taxonomy" id="1168546"/>
    <lineage>
        <taxon>Eukaryota</taxon>
        <taxon>Fungi</taxon>
        <taxon>Dikarya</taxon>
        <taxon>Ascomycota</taxon>
        <taxon>Pezizomycotina</taxon>
        <taxon>Dothideomycetes</taxon>
        <taxon>Dothideomycetidae</taxon>
        <taxon>Myriangiales</taxon>
        <taxon>Myriangiaceae</taxon>
        <taxon>Myriangium</taxon>
    </lineage>
</organism>
<keyword evidence="22" id="KW-1185">Reference proteome</keyword>
<comment type="caution">
    <text evidence="21">The sequence shown here is derived from an EMBL/GenBank/DDBJ whole genome shotgun (WGS) entry which is preliminary data.</text>
</comment>
<evidence type="ECO:0000256" key="13">
    <source>
        <dbReference type="ARBA" id="ARBA00025569"/>
    </source>
</evidence>
<comment type="subcellular location">
    <subcellularLocation>
        <location evidence="1">Golgi apparatus</location>
        <location evidence="1">trans-Golgi network membrane</location>
        <topology evidence="1">Multi-pass membrane protein</topology>
    </subcellularLocation>
    <subcellularLocation>
        <location evidence="2">Prevacuolar compartment membrane</location>
        <topology evidence="2">Multi-pass membrane protein</topology>
    </subcellularLocation>
</comment>
<evidence type="ECO:0000256" key="8">
    <source>
        <dbReference type="ARBA" id="ARBA00022989"/>
    </source>
</evidence>
<dbReference type="GO" id="GO:0006623">
    <property type="term" value="P:protein targeting to vacuole"/>
    <property type="evidence" value="ECO:0007669"/>
    <property type="project" value="TreeGrafter"/>
</dbReference>
<keyword evidence="7" id="KW-0653">Protein transport</keyword>
<dbReference type="PANTHER" id="PTHR12106">
    <property type="entry name" value="SORTILIN RELATED"/>
    <property type="match status" value="1"/>
</dbReference>
<keyword evidence="5 18" id="KW-0812">Transmembrane</keyword>
<dbReference type="GO" id="GO:0005829">
    <property type="term" value="C:cytosol"/>
    <property type="evidence" value="ECO:0007669"/>
    <property type="project" value="GOC"/>
</dbReference>
<feature type="compositionally biased region" description="Acidic residues" evidence="17">
    <location>
        <begin position="1452"/>
        <end position="1469"/>
    </location>
</feature>
<dbReference type="CDD" id="cd15482">
    <property type="entry name" value="Sialidase_non-viral"/>
    <property type="match status" value="1"/>
</dbReference>
<keyword evidence="10 18" id="KW-0472">Membrane</keyword>
<dbReference type="GO" id="GO:0005794">
    <property type="term" value="C:Golgi apparatus"/>
    <property type="evidence" value="ECO:0007669"/>
    <property type="project" value="UniProtKB-SubCell"/>
</dbReference>
<dbReference type="GO" id="GO:0006895">
    <property type="term" value="P:Golgi to endosome transport"/>
    <property type="evidence" value="ECO:0007669"/>
    <property type="project" value="TreeGrafter"/>
</dbReference>
<feature type="domain" description="VPS10" evidence="20">
    <location>
        <begin position="700"/>
        <end position="1331"/>
    </location>
</feature>
<dbReference type="PANTHER" id="PTHR12106:SF27">
    <property type="entry name" value="SORTILIN-RELATED RECEPTOR"/>
    <property type="match status" value="1"/>
</dbReference>
<feature type="domain" description="VPS10" evidence="20">
    <location>
        <begin position="46"/>
        <end position="665"/>
    </location>
</feature>
<dbReference type="GO" id="GO:0016020">
    <property type="term" value="C:membrane"/>
    <property type="evidence" value="ECO:0007669"/>
    <property type="project" value="InterPro"/>
</dbReference>
<reference evidence="21" key="1">
    <citation type="journal article" date="2020" name="Stud. Mycol.">
        <title>101 Dothideomycetes genomes: a test case for predicting lifestyles and emergence of pathogens.</title>
        <authorList>
            <person name="Haridas S."/>
            <person name="Albert R."/>
            <person name="Binder M."/>
            <person name="Bloem J."/>
            <person name="Labutti K."/>
            <person name="Salamov A."/>
            <person name="Andreopoulos B."/>
            <person name="Baker S."/>
            <person name="Barry K."/>
            <person name="Bills G."/>
            <person name="Bluhm B."/>
            <person name="Cannon C."/>
            <person name="Castanera R."/>
            <person name="Culley D."/>
            <person name="Daum C."/>
            <person name="Ezra D."/>
            <person name="Gonzalez J."/>
            <person name="Henrissat B."/>
            <person name="Kuo A."/>
            <person name="Liang C."/>
            <person name="Lipzen A."/>
            <person name="Lutzoni F."/>
            <person name="Magnuson J."/>
            <person name="Mondo S."/>
            <person name="Nolan M."/>
            <person name="Ohm R."/>
            <person name="Pangilinan J."/>
            <person name="Park H.-J."/>
            <person name="Ramirez L."/>
            <person name="Alfaro M."/>
            <person name="Sun H."/>
            <person name="Tritt A."/>
            <person name="Yoshinaga Y."/>
            <person name="Zwiers L.-H."/>
            <person name="Turgeon B."/>
            <person name="Goodwin S."/>
            <person name="Spatafora J."/>
            <person name="Crous P."/>
            <person name="Grigoriev I."/>
        </authorList>
    </citation>
    <scope>NUCLEOTIDE SEQUENCE</scope>
    <source>
        <strain evidence="21">CBS 260.36</strain>
    </source>
</reference>
<keyword evidence="11" id="KW-0675">Receptor</keyword>
<dbReference type="InterPro" id="IPR006581">
    <property type="entry name" value="VPS10"/>
</dbReference>
<evidence type="ECO:0000256" key="18">
    <source>
        <dbReference type="SAM" id="Phobius"/>
    </source>
</evidence>
<evidence type="ECO:0000256" key="6">
    <source>
        <dbReference type="ARBA" id="ARBA00022737"/>
    </source>
</evidence>
<dbReference type="Gene3D" id="2.130.10.10">
    <property type="entry name" value="YVTN repeat-like/Quinoprotein amine dehydrogenase"/>
    <property type="match status" value="2"/>
</dbReference>
<gene>
    <name evidence="21" type="ORF">K461DRAFT_255003</name>
</gene>
<keyword evidence="12" id="KW-0325">Glycoprotein</keyword>
<dbReference type="SUPFAM" id="SSF110296">
    <property type="entry name" value="Oligoxyloglucan reducing end-specific cellobiohydrolase"/>
    <property type="match status" value="2"/>
</dbReference>
<keyword evidence="6" id="KW-0677">Repeat</keyword>
<evidence type="ECO:0000256" key="2">
    <source>
        <dbReference type="ARBA" id="ARBA00004488"/>
    </source>
</evidence>
<feature type="region of interest" description="Disordered" evidence="17">
    <location>
        <begin position="1448"/>
        <end position="1469"/>
    </location>
</feature>
<keyword evidence="8 18" id="KW-1133">Transmembrane helix</keyword>
<dbReference type="SMART" id="SM00602">
    <property type="entry name" value="VPS10"/>
    <property type="match status" value="2"/>
</dbReference>
<dbReference type="InterPro" id="IPR015943">
    <property type="entry name" value="WD40/YVTN_repeat-like_dom_sf"/>
</dbReference>
<dbReference type="InterPro" id="IPR031777">
    <property type="entry name" value="Sortilin_C"/>
</dbReference>
<accession>A0A9P4MMQ7</accession>
<evidence type="ECO:0000256" key="4">
    <source>
        <dbReference type="ARBA" id="ARBA00022448"/>
    </source>
</evidence>
<evidence type="ECO:0000256" key="3">
    <source>
        <dbReference type="ARBA" id="ARBA00015369"/>
    </source>
</evidence>
<dbReference type="OrthoDB" id="443634at2759"/>
<dbReference type="Pfam" id="PF15902">
    <property type="entry name" value="Sortilin-Vps10"/>
    <property type="match status" value="2"/>
</dbReference>
<evidence type="ECO:0000256" key="10">
    <source>
        <dbReference type="ARBA" id="ARBA00023136"/>
    </source>
</evidence>
<dbReference type="InterPro" id="IPR031778">
    <property type="entry name" value="Sortilin_N"/>
</dbReference>
<protein>
    <recommendedName>
        <fullName evidence="3">Vacuolar protein sorting/targeting protein 10</fullName>
    </recommendedName>
    <alternativeName>
        <fullName evidence="15">Carboxypeptidase Y receptor</fullName>
    </alternativeName>
    <alternativeName>
        <fullName evidence="14 16">Sortilin VPS10</fullName>
    </alternativeName>
</protein>
<feature type="transmembrane region" description="Helical" evidence="18">
    <location>
        <begin position="1339"/>
        <end position="1363"/>
    </location>
</feature>
<feature type="transmembrane region" description="Helical" evidence="18">
    <location>
        <begin position="1395"/>
        <end position="1418"/>
    </location>
</feature>